<dbReference type="AlphaFoldDB" id="A0A6I1MKX1"/>
<proteinExistence type="predicted"/>
<gene>
    <name evidence="1" type="ORF">GBZ86_06375</name>
</gene>
<dbReference type="EMBL" id="WHJC01000063">
    <property type="protein sequence ID" value="MPQ43383.1"/>
    <property type="molecule type" value="Genomic_DNA"/>
</dbReference>
<sequence>MRFLKNKKILIPLLVIAYISIVLANNICNKLAKAHRESLGNERYTYMKEYKYDVNNFKLYYVKKDDLDSSIKFEGKINEELNKLNKYKKAMSIFSNYYFRNERDINEYFLNIEAQERMLNKVTNLQELETQINNCIDLNRSSMELVASDSFLNKAILEEDWRLAEEILFKNLIGKKYLECIRYEKNDLGESIPVKYKSSKNYYNNVYQNAIKLNDELELELSLDLRINKNDDSNLLEKCKAYKQYYLDTNCGLKIEEDNCIDQITGIVKLANEKKSLLDDVHKHMLEQIEKTLK</sequence>
<dbReference type="RefSeq" id="WP_152888851.1">
    <property type="nucleotide sequence ID" value="NZ_WHJC01000063.1"/>
</dbReference>
<keyword evidence="2" id="KW-1185">Reference proteome</keyword>
<dbReference type="Proteomes" id="UP000430345">
    <property type="component" value="Unassembled WGS sequence"/>
</dbReference>
<evidence type="ECO:0000313" key="2">
    <source>
        <dbReference type="Proteomes" id="UP000430345"/>
    </source>
</evidence>
<name>A0A6I1MKX1_9CLOT</name>
<accession>A0A6I1MKX1</accession>
<organism evidence="1 2">
    <name type="scientific">Clostridium tarantellae</name>
    <dbReference type="NCBI Taxonomy" id="39493"/>
    <lineage>
        <taxon>Bacteria</taxon>
        <taxon>Bacillati</taxon>
        <taxon>Bacillota</taxon>
        <taxon>Clostridia</taxon>
        <taxon>Eubacteriales</taxon>
        <taxon>Clostridiaceae</taxon>
        <taxon>Clostridium</taxon>
    </lineage>
</organism>
<reference evidence="1 2" key="1">
    <citation type="submission" date="2019-10" db="EMBL/GenBank/DDBJ databases">
        <title>The Genome Sequence of Clostridium tarantellae Isolated from Fish Brain.</title>
        <authorList>
            <person name="Bano L."/>
            <person name="Kiel M."/>
            <person name="Sales G."/>
            <person name="Doxey A.C."/>
            <person name="Mansfield M.J."/>
            <person name="Schiavone M."/>
            <person name="Rossetto O."/>
            <person name="Pirazzini M."/>
            <person name="Dobrindt U."/>
            <person name="Montecucco C."/>
        </authorList>
    </citation>
    <scope>NUCLEOTIDE SEQUENCE [LARGE SCALE GENOMIC DNA]</scope>
    <source>
        <strain evidence="1 2">DSM 3997</strain>
    </source>
</reference>
<protein>
    <submittedName>
        <fullName evidence="1">Uncharacterized protein</fullName>
    </submittedName>
</protein>
<comment type="caution">
    <text evidence="1">The sequence shown here is derived from an EMBL/GenBank/DDBJ whole genome shotgun (WGS) entry which is preliminary data.</text>
</comment>
<evidence type="ECO:0000313" key="1">
    <source>
        <dbReference type="EMBL" id="MPQ43383.1"/>
    </source>
</evidence>